<dbReference type="Proteomes" id="UP000271624">
    <property type="component" value="Unassembled WGS sequence"/>
</dbReference>
<reference evidence="2" key="1">
    <citation type="submission" date="2018-12" db="EMBL/GenBank/DDBJ databases">
        <authorList>
            <person name="Will S."/>
            <person name="Neumann-Schaal M."/>
            <person name="Henke P."/>
        </authorList>
    </citation>
    <scope>NUCLEOTIDE SEQUENCE</scope>
    <source>
        <strain evidence="2">PCC 7102</strain>
    </source>
</reference>
<accession>A0A3S1CIF9</accession>
<dbReference type="EMBL" id="RSCL01000003">
    <property type="protein sequence ID" value="RUT08144.1"/>
    <property type="molecule type" value="Genomic_DNA"/>
</dbReference>
<protein>
    <recommendedName>
        <fullName evidence="1">FHA domain-containing protein</fullName>
    </recommendedName>
</protein>
<dbReference type="InterPro" id="IPR000253">
    <property type="entry name" value="FHA_dom"/>
</dbReference>
<dbReference type="OrthoDB" id="510048at2"/>
<dbReference type="Gene3D" id="2.60.200.20">
    <property type="match status" value="1"/>
</dbReference>
<dbReference type="CDD" id="cd00060">
    <property type="entry name" value="FHA"/>
    <property type="match status" value="1"/>
</dbReference>
<gene>
    <name evidence="2" type="ORF">DSM106972_013120</name>
</gene>
<evidence type="ECO:0000313" key="2">
    <source>
        <dbReference type="EMBL" id="RUT08144.1"/>
    </source>
</evidence>
<evidence type="ECO:0000259" key="1">
    <source>
        <dbReference type="PROSITE" id="PS50006"/>
    </source>
</evidence>
<organism evidence="2 3">
    <name type="scientific">Dulcicalothrix desertica PCC 7102</name>
    <dbReference type="NCBI Taxonomy" id="232991"/>
    <lineage>
        <taxon>Bacteria</taxon>
        <taxon>Bacillati</taxon>
        <taxon>Cyanobacteriota</taxon>
        <taxon>Cyanophyceae</taxon>
        <taxon>Nostocales</taxon>
        <taxon>Calotrichaceae</taxon>
        <taxon>Dulcicalothrix</taxon>
    </lineage>
</organism>
<dbReference type="SUPFAM" id="SSF49879">
    <property type="entry name" value="SMAD/FHA domain"/>
    <property type="match status" value="1"/>
</dbReference>
<proteinExistence type="predicted"/>
<keyword evidence="3" id="KW-1185">Reference proteome</keyword>
<dbReference type="PROSITE" id="PS50006">
    <property type="entry name" value="FHA_DOMAIN"/>
    <property type="match status" value="1"/>
</dbReference>
<sequence length="189" mass="20613">MSALTLQWYDAGREKTQTIYEQQQQTKNPGTVRIGRDPLRCDIVLSDPTVSGLHVEIFFNLGQFLVRNLRSSNPPNVDGKKLTHGEQPLKQGSVIFLGQAQLKVIAVFSSEASSVPPTVLSGPPVNIPVQAPRTPLGNQQQHVHQHQAAYGLECPKCHKVSSTDFLHIGCRWCGTSLAAAASVLVEPKN</sequence>
<feature type="domain" description="FHA" evidence="1">
    <location>
        <begin position="32"/>
        <end position="82"/>
    </location>
</feature>
<dbReference type="RefSeq" id="WP_127079997.1">
    <property type="nucleotide sequence ID" value="NZ_RSCL01000003.1"/>
</dbReference>
<dbReference type="SMART" id="SM00240">
    <property type="entry name" value="FHA"/>
    <property type="match status" value="1"/>
</dbReference>
<evidence type="ECO:0000313" key="3">
    <source>
        <dbReference type="Proteomes" id="UP000271624"/>
    </source>
</evidence>
<dbReference type="Pfam" id="PF00498">
    <property type="entry name" value="FHA"/>
    <property type="match status" value="1"/>
</dbReference>
<comment type="caution">
    <text evidence="2">The sequence shown here is derived from an EMBL/GenBank/DDBJ whole genome shotgun (WGS) entry which is preliminary data.</text>
</comment>
<reference evidence="2" key="2">
    <citation type="journal article" date="2019" name="Genome Biol. Evol.">
        <title>Day and night: Metabolic profiles and evolutionary relationships of six axenic non-marine cyanobacteria.</title>
        <authorList>
            <person name="Will S.E."/>
            <person name="Henke P."/>
            <person name="Boedeker C."/>
            <person name="Huang S."/>
            <person name="Brinkmann H."/>
            <person name="Rohde M."/>
            <person name="Jarek M."/>
            <person name="Friedl T."/>
            <person name="Seufert S."/>
            <person name="Schumacher M."/>
            <person name="Overmann J."/>
            <person name="Neumann-Schaal M."/>
            <person name="Petersen J."/>
        </authorList>
    </citation>
    <scope>NUCLEOTIDE SEQUENCE [LARGE SCALE GENOMIC DNA]</scope>
    <source>
        <strain evidence="2">PCC 7102</strain>
    </source>
</reference>
<name>A0A3S1CIF9_9CYAN</name>
<dbReference type="InterPro" id="IPR008984">
    <property type="entry name" value="SMAD_FHA_dom_sf"/>
</dbReference>
<dbReference type="AlphaFoldDB" id="A0A3S1CIF9"/>